<evidence type="ECO:0000256" key="1">
    <source>
        <dbReference type="SAM" id="MobiDB-lite"/>
    </source>
</evidence>
<dbReference type="AlphaFoldDB" id="V2WMQ9"/>
<evidence type="ECO:0000313" key="3">
    <source>
        <dbReference type="Proteomes" id="UP000017559"/>
    </source>
</evidence>
<dbReference type="Proteomes" id="UP000017559">
    <property type="component" value="Unassembled WGS sequence"/>
</dbReference>
<dbReference type="HOGENOM" id="CLU_1129311_0_0_1"/>
<evidence type="ECO:0000313" key="2">
    <source>
        <dbReference type="EMBL" id="ESK82867.1"/>
    </source>
</evidence>
<feature type="region of interest" description="Disordered" evidence="1">
    <location>
        <begin position="126"/>
        <end position="174"/>
    </location>
</feature>
<gene>
    <name evidence="2" type="ORF">Moror_1399</name>
</gene>
<name>V2WMQ9_MONRO</name>
<organism evidence="2 3">
    <name type="scientific">Moniliophthora roreri (strain MCA 2997)</name>
    <name type="common">Cocoa frosty pod rot fungus</name>
    <name type="synonym">Crinipellis roreri</name>
    <dbReference type="NCBI Taxonomy" id="1381753"/>
    <lineage>
        <taxon>Eukaryota</taxon>
        <taxon>Fungi</taxon>
        <taxon>Dikarya</taxon>
        <taxon>Basidiomycota</taxon>
        <taxon>Agaricomycotina</taxon>
        <taxon>Agaricomycetes</taxon>
        <taxon>Agaricomycetidae</taxon>
        <taxon>Agaricales</taxon>
        <taxon>Marasmiineae</taxon>
        <taxon>Marasmiaceae</taxon>
        <taxon>Moniliophthora</taxon>
    </lineage>
</organism>
<feature type="region of interest" description="Disordered" evidence="1">
    <location>
        <begin position="1"/>
        <end position="29"/>
    </location>
</feature>
<reference evidence="2 3" key="1">
    <citation type="journal article" date="2014" name="BMC Genomics">
        <title>Genome and secretome analysis of the hemibiotrophic fungal pathogen, Moniliophthora roreri, which causes frosty pod rot disease of cacao: mechanisms of the biotrophic and necrotrophic phases.</title>
        <authorList>
            <person name="Meinhardt L.W."/>
            <person name="Costa G.G.L."/>
            <person name="Thomazella D.P.T."/>
            <person name="Teixeira P.J.P.L."/>
            <person name="Carazzolle M.F."/>
            <person name="Schuster S.C."/>
            <person name="Carlson J.E."/>
            <person name="Guiltinan M.J."/>
            <person name="Mieczkowski P."/>
            <person name="Farmer A."/>
            <person name="Ramaraj T."/>
            <person name="Crozier J."/>
            <person name="Davis R.E."/>
            <person name="Shao J."/>
            <person name="Melnick R.L."/>
            <person name="Pereira G.A.G."/>
            <person name="Bailey B.A."/>
        </authorList>
    </citation>
    <scope>NUCLEOTIDE SEQUENCE [LARGE SCALE GENOMIC DNA]</scope>
    <source>
        <strain evidence="2 3">MCA 2997</strain>
    </source>
</reference>
<keyword evidence="3" id="KW-1185">Reference proteome</keyword>
<comment type="caution">
    <text evidence="2">The sequence shown here is derived from an EMBL/GenBank/DDBJ whole genome shotgun (WGS) entry which is preliminary data.</text>
</comment>
<dbReference type="OrthoDB" id="3058291at2759"/>
<accession>V2WMQ9</accession>
<dbReference type="EMBL" id="AWSO01001762">
    <property type="protein sequence ID" value="ESK82867.1"/>
    <property type="molecule type" value="Genomic_DNA"/>
</dbReference>
<feature type="compositionally biased region" description="Basic and acidic residues" evidence="1">
    <location>
        <begin position="211"/>
        <end position="227"/>
    </location>
</feature>
<sequence length="246" mass="27134">MQAHTIRWTPKDVSSPHVSSISDAEAIGNSGSTVVDTHVTTTSDSTSVNGDYTKNNTFDSIGNELGWTTVMRHRARSMEDLRKKISKSNLRFEVPKDYLSEEQTRVVCEAEKSLTSTQCAAIHMRNEKVQHQEDTDSTSEEDLLAKTDERPNQNPAEDFMRSLHNSGDPDMDSKAQRVELEAWNANWDTGIQVNVMGTAQANVASGSGSNNREDAVEHPGVSVRDETGQSLEVTLDPSLKARSLRA</sequence>
<feature type="region of interest" description="Disordered" evidence="1">
    <location>
        <begin position="202"/>
        <end position="246"/>
    </location>
</feature>
<dbReference type="KEGG" id="mrr:Moror_1399"/>
<proteinExistence type="predicted"/>
<protein>
    <submittedName>
        <fullName evidence="2">Uncharacterized protein</fullName>
    </submittedName>
</protein>